<dbReference type="EMBL" id="JPOX01000034">
    <property type="protein sequence ID" value="KFX43570.1"/>
    <property type="molecule type" value="Genomic_DNA"/>
</dbReference>
<organism evidence="8">
    <name type="scientific">Talaromyces marneffei PM1</name>
    <dbReference type="NCBI Taxonomy" id="1077442"/>
    <lineage>
        <taxon>Eukaryota</taxon>
        <taxon>Fungi</taxon>
        <taxon>Dikarya</taxon>
        <taxon>Ascomycota</taxon>
        <taxon>Pezizomycotina</taxon>
        <taxon>Eurotiomycetes</taxon>
        <taxon>Eurotiomycetidae</taxon>
        <taxon>Eurotiales</taxon>
        <taxon>Trichocomaceae</taxon>
        <taxon>Talaromyces</taxon>
        <taxon>Talaromyces sect. Talaromyces</taxon>
    </lineage>
</organism>
<dbReference type="InterPro" id="IPR053238">
    <property type="entry name" value="RING-H2_zinc_finger"/>
</dbReference>
<evidence type="ECO:0000256" key="5">
    <source>
        <dbReference type="SAM" id="MobiDB-lite"/>
    </source>
</evidence>
<dbReference type="Pfam" id="PF13639">
    <property type="entry name" value="zf-RING_2"/>
    <property type="match status" value="1"/>
</dbReference>
<feature type="region of interest" description="Disordered" evidence="5">
    <location>
        <begin position="286"/>
        <end position="344"/>
    </location>
</feature>
<feature type="transmembrane region" description="Helical" evidence="6">
    <location>
        <begin position="214"/>
        <end position="234"/>
    </location>
</feature>
<feature type="region of interest" description="Disordered" evidence="5">
    <location>
        <begin position="470"/>
        <end position="490"/>
    </location>
</feature>
<dbReference type="SUPFAM" id="SSF57850">
    <property type="entry name" value="RING/U-box"/>
    <property type="match status" value="1"/>
</dbReference>
<evidence type="ECO:0000256" key="4">
    <source>
        <dbReference type="PROSITE-ProRule" id="PRU00175"/>
    </source>
</evidence>
<feature type="compositionally biased region" description="Basic and acidic residues" evidence="5">
    <location>
        <begin position="540"/>
        <end position="557"/>
    </location>
</feature>
<keyword evidence="6" id="KW-0812">Transmembrane</keyword>
<keyword evidence="6" id="KW-0472">Membrane</keyword>
<evidence type="ECO:0000256" key="1">
    <source>
        <dbReference type="ARBA" id="ARBA00022723"/>
    </source>
</evidence>
<evidence type="ECO:0000256" key="6">
    <source>
        <dbReference type="SAM" id="Phobius"/>
    </source>
</evidence>
<dbReference type="GO" id="GO:0008270">
    <property type="term" value="F:zinc ion binding"/>
    <property type="evidence" value="ECO:0007669"/>
    <property type="project" value="UniProtKB-KW"/>
</dbReference>
<keyword evidence="3" id="KW-0862">Zinc</keyword>
<dbReference type="SMART" id="SM00184">
    <property type="entry name" value="RING"/>
    <property type="match status" value="1"/>
</dbReference>
<feature type="region of interest" description="Disordered" evidence="5">
    <location>
        <begin position="507"/>
        <end position="585"/>
    </location>
</feature>
<feature type="compositionally biased region" description="Low complexity" evidence="5">
    <location>
        <begin position="480"/>
        <end position="490"/>
    </location>
</feature>
<evidence type="ECO:0000256" key="2">
    <source>
        <dbReference type="ARBA" id="ARBA00022771"/>
    </source>
</evidence>
<dbReference type="Gene3D" id="3.30.40.10">
    <property type="entry name" value="Zinc/RING finger domain, C3HC4 (zinc finger)"/>
    <property type="match status" value="1"/>
</dbReference>
<evidence type="ECO:0000259" key="7">
    <source>
        <dbReference type="PROSITE" id="PS50089"/>
    </source>
</evidence>
<feature type="compositionally biased region" description="Low complexity" evidence="5">
    <location>
        <begin position="321"/>
        <end position="334"/>
    </location>
</feature>
<evidence type="ECO:0000313" key="8">
    <source>
        <dbReference type="EMBL" id="KFX43570.1"/>
    </source>
</evidence>
<dbReference type="InterPro" id="IPR013083">
    <property type="entry name" value="Znf_RING/FYVE/PHD"/>
</dbReference>
<reference evidence="8" key="1">
    <citation type="journal article" date="2014" name="PLoS Genet.">
        <title>Signature Gene Expression Reveals Novel Clues to the Molecular Mechanisms of Dimorphic Transition in Penicillium marneffei.</title>
        <authorList>
            <person name="Yang E."/>
            <person name="Wang G."/>
            <person name="Cai J."/>
            <person name="Woo P.C."/>
            <person name="Lau S.K."/>
            <person name="Yuen K.-Y."/>
            <person name="Chow W.-N."/>
            <person name="Lin X."/>
        </authorList>
    </citation>
    <scope>NUCLEOTIDE SEQUENCE [LARGE SCALE GENOMIC DNA]</scope>
    <source>
        <strain evidence="8">PM1</strain>
    </source>
</reference>
<name>A0A093UUI2_TALMA</name>
<keyword evidence="2 4" id="KW-0863">Zinc-finger</keyword>
<comment type="caution">
    <text evidence="8">The sequence shown here is derived from an EMBL/GenBank/DDBJ whole genome shotgun (WGS) entry which is preliminary data.</text>
</comment>
<feature type="domain" description="RING-type" evidence="7">
    <location>
        <begin position="391"/>
        <end position="434"/>
    </location>
</feature>
<sequence>MSTTAVTLFTGPGTLHCAPSLRNGNQQQGNIIFHYVLDGSIRTLSNTNSPSQESFKGLLYVPTLNDPPAAVCNNLTAPYIPTNATRRSDLPADAHDLLGLAPWVNPECTRAYLSASRQDNVSALIFYQPKRRDSAKPEPSASPVWDLGDAGQWKKENEYPVYAVPGTAGTTLMHQLTQYGGGGDGSDAQTTTECTRLYALIDLEPDLSSTMPGMWVFILAVLGAIVLMVIFAFLTMRHVQKKRRESLQRRLVSGEVDLEFLGIKRLVVPPHILSALPVYVYPGAEEGDEHGASKERTENTCEETNGAKPKDTTTVTETEINDNASDNKNNNQHSNPHHPPPALTIVTSHQDESISSILEEILPPVPTRALGKRRRTVSSQTLTLTFSQHTCAICLDDFVPAESLVRELPCMHIFHPECIDTFLARDASTCPVCKQNVLPETFVEEQIGALLARREERVRRLRRRRRPRLHNRYDHEEGGPDSPASSSSSGVGVLDRFRAWLARDYDDDQSPVHRQDDEPFGSLESGPGVQRPAPAGFADTSRESEESYDPGRREMIQRRVMVLLGTPVGHRSASSLSSPAPSSEQ</sequence>
<accession>A0A093UUI2</accession>
<dbReference type="PANTHER" id="PTHR14155:SF610">
    <property type="entry name" value="OS01G0755700 PROTEIN"/>
    <property type="match status" value="1"/>
</dbReference>
<feature type="compositionally biased region" description="Low complexity" evidence="5">
    <location>
        <begin position="572"/>
        <end position="585"/>
    </location>
</feature>
<evidence type="ECO:0000256" key="3">
    <source>
        <dbReference type="ARBA" id="ARBA00022833"/>
    </source>
</evidence>
<dbReference type="eggNOG" id="KOG0800">
    <property type="taxonomic scope" value="Eukaryota"/>
</dbReference>
<proteinExistence type="predicted"/>
<dbReference type="InterPro" id="IPR001841">
    <property type="entry name" value="Znf_RING"/>
</dbReference>
<feature type="compositionally biased region" description="Basic and acidic residues" evidence="5">
    <location>
        <begin position="507"/>
        <end position="517"/>
    </location>
</feature>
<dbReference type="PROSITE" id="PS50089">
    <property type="entry name" value="ZF_RING_2"/>
    <property type="match status" value="1"/>
</dbReference>
<dbReference type="PANTHER" id="PTHR14155">
    <property type="entry name" value="RING FINGER DOMAIN-CONTAINING"/>
    <property type="match status" value="1"/>
</dbReference>
<dbReference type="AlphaFoldDB" id="A0A093UUI2"/>
<keyword evidence="6" id="KW-1133">Transmembrane helix</keyword>
<protein>
    <submittedName>
        <fullName evidence="8">Putative RING finger membrane protein C15C4.06c</fullName>
    </submittedName>
</protein>
<feature type="compositionally biased region" description="Basic and acidic residues" evidence="5">
    <location>
        <begin position="289"/>
        <end position="299"/>
    </location>
</feature>
<dbReference type="HOGENOM" id="CLU_027981_0_1_1"/>
<keyword evidence="1" id="KW-0479">Metal-binding</keyword>
<gene>
    <name evidence="8" type="ORF">GQ26_0340390</name>
</gene>